<keyword evidence="4" id="KW-1003">Cell membrane</keyword>
<dbReference type="GO" id="GO:0005886">
    <property type="term" value="C:plasma membrane"/>
    <property type="evidence" value="ECO:0007669"/>
    <property type="project" value="UniProtKB-SubCell"/>
</dbReference>
<comment type="similarity">
    <text evidence="2">Belongs to the auxin efflux carrier (TC 2.A.69) family.</text>
</comment>
<keyword evidence="3" id="KW-0813">Transport</keyword>
<dbReference type="GO" id="GO:0055085">
    <property type="term" value="P:transmembrane transport"/>
    <property type="evidence" value="ECO:0007669"/>
    <property type="project" value="InterPro"/>
</dbReference>
<accession>A0A2G1QRJ1</accession>
<dbReference type="Gene3D" id="1.20.1530.20">
    <property type="match status" value="1"/>
</dbReference>
<evidence type="ECO:0000256" key="3">
    <source>
        <dbReference type="ARBA" id="ARBA00022448"/>
    </source>
</evidence>
<evidence type="ECO:0000256" key="5">
    <source>
        <dbReference type="ARBA" id="ARBA00022692"/>
    </source>
</evidence>
<feature type="transmembrane region" description="Helical" evidence="8">
    <location>
        <begin position="254"/>
        <end position="274"/>
    </location>
</feature>
<feature type="transmembrane region" description="Helical" evidence="8">
    <location>
        <begin position="281"/>
        <end position="306"/>
    </location>
</feature>
<dbReference type="PANTHER" id="PTHR36838">
    <property type="entry name" value="AUXIN EFFLUX CARRIER FAMILY PROTEIN"/>
    <property type="match status" value="1"/>
</dbReference>
<evidence type="ECO:0000313" key="10">
    <source>
        <dbReference type="Proteomes" id="UP000221168"/>
    </source>
</evidence>
<dbReference type="AlphaFoldDB" id="A0A2G1QRJ1"/>
<gene>
    <name evidence="9" type="ORF">CSC94_05490</name>
</gene>
<dbReference type="InterPro" id="IPR004776">
    <property type="entry name" value="Mem_transp_PIN-like"/>
</dbReference>
<feature type="transmembrane region" description="Helical" evidence="8">
    <location>
        <begin position="226"/>
        <end position="248"/>
    </location>
</feature>
<keyword evidence="6 8" id="KW-1133">Transmembrane helix</keyword>
<reference evidence="9 10" key="1">
    <citation type="submission" date="2017-10" db="EMBL/GenBank/DDBJ databases">
        <title>Sedimentibacterium mangrovi gen. nov., sp. nov., a novel member of family Phyllobacteriacea isolated from mangrove sediment.</title>
        <authorList>
            <person name="Liao H."/>
            <person name="Tian Y."/>
        </authorList>
    </citation>
    <scope>NUCLEOTIDE SEQUENCE [LARGE SCALE GENOMIC DNA]</scope>
    <source>
        <strain evidence="9 10">X9-2-2</strain>
    </source>
</reference>
<sequence length="311" mass="32660">MIATFESLLPIFLLIIAGNLLRRSPLIDQEAWTGLEQIGFWFLYPALLFASILKADFSRLALGPLIFSLVAALTIAMVAVLALWPVFRSSGLIDRGEFSTVYQTALRWNGFMALAIAQKLFPPEGVAVVALSMAAIVIPINLVSVLVVTRFGDSSADWGTIGRRMATNPLVLSATAGLLARFIPGGLYGPLDVTLDLVARAALGMGLIAIGAGLRPSDMFSARPALWIPVAIKLVAYPALLVGTGVLIGVEGQSLMWLALCGSVPTAMNGYLLAKQLGGDAPLYAATVTMQTAVSFFSIPAVLAVAGSLAG</sequence>
<evidence type="ECO:0000256" key="8">
    <source>
        <dbReference type="SAM" id="Phobius"/>
    </source>
</evidence>
<dbReference type="EMBL" id="PDVP01000002">
    <property type="protein sequence ID" value="PHP68112.1"/>
    <property type="molecule type" value="Genomic_DNA"/>
</dbReference>
<organism evidence="9 10">
    <name type="scientific">Zhengella mangrovi</name>
    <dbReference type="NCBI Taxonomy" id="1982044"/>
    <lineage>
        <taxon>Bacteria</taxon>
        <taxon>Pseudomonadati</taxon>
        <taxon>Pseudomonadota</taxon>
        <taxon>Alphaproteobacteria</taxon>
        <taxon>Hyphomicrobiales</taxon>
        <taxon>Notoacmeibacteraceae</taxon>
        <taxon>Zhengella</taxon>
    </lineage>
</organism>
<protein>
    <submittedName>
        <fullName evidence="9">Transporter</fullName>
    </submittedName>
</protein>
<name>A0A2G1QRJ1_9HYPH</name>
<evidence type="ECO:0000256" key="6">
    <source>
        <dbReference type="ARBA" id="ARBA00022989"/>
    </source>
</evidence>
<feature type="transmembrane region" description="Helical" evidence="8">
    <location>
        <begin position="170"/>
        <end position="191"/>
    </location>
</feature>
<keyword evidence="5 8" id="KW-0812">Transmembrane</keyword>
<evidence type="ECO:0000256" key="1">
    <source>
        <dbReference type="ARBA" id="ARBA00004651"/>
    </source>
</evidence>
<dbReference type="InterPro" id="IPR038770">
    <property type="entry name" value="Na+/solute_symporter_sf"/>
</dbReference>
<dbReference type="PANTHER" id="PTHR36838:SF4">
    <property type="entry name" value="AUXIN EFFLUX CARRIER FAMILY PROTEIN"/>
    <property type="match status" value="1"/>
</dbReference>
<evidence type="ECO:0000256" key="2">
    <source>
        <dbReference type="ARBA" id="ARBA00010145"/>
    </source>
</evidence>
<comment type="caution">
    <text evidence="9">The sequence shown here is derived from an EMBL/GenBank/DDBJ whole genome shotgun (WGS) entry which is preliminary data.</text>
</comment>
<dbReference type="OrthoDB" id="9805563at2"/>
<dbReference type="Pfam" id="PF03547">
    <property type="entry name" value="Mem_trans"/>
    <property type="match status" value="1"/>
</dbReference>
<feature type="transmembrane region" description="Helical" evidence="8">
    <location>
        <begin position="65"/>
        <end position="87"/>
    </location>
</feature>
<dbReference type="RefSeq" id="WP_099304616.1">
    <property type="nucleotide sequence ID" value="NZ_PDVP01000002.1"/>
</dbReference>
<evidence type="ECO:0000313" key="9">
    <source>
        <dbReference type="EMBL" id="PHP68112.1"/>
    </source>
</evidence>
<dbReference type="Proteomes" id="UP000221168">
    <property type="component" value="Unassembled WGS sequence"/>
</dbReference>
<feature type="transmembrane region" description="Helical" evidence="8">
    <location>
        <begin position="126"/>
        <end position="149"/>
    </location>
</feature>
<evidence type="ECO:0000256" key="4">
    <source>
        <dbReference type="ARBA" id="ARBA00022475"/>
    </source>
</evidence>
<comment type="subcellular location">
    <subcellularLocation>
        <location evidence="1">Cell membrane</location>
        <topology evidence="1">Multi-pass membrane protein</topology>
    </subcellularLocation>
</comment>
<feature type="transmembrane region" description="Helical" evidence="8">
    <location>
        <begin position="33"/>
        <end position="53"/>
    </location>
</feature>
<proteinExistence type="inferred from homology"/>
<keyword evidence="7 8" id="KW-0472">Membrane</keyword>
<keyword evidence="10" id="KW-1185">Reference proteome</keyword>
<evidence type="ECO:0000256" key="7">
    <source>
        <dbReference type="ARBA" id="ARBA00023136"/>
    </source>
</evidence>